<sequence>MVEIFVNYRPKNYDYTKPDTNRKSNIFSINYHRIAPRNETSGYGKKEREKRDNRYCYSRRRMRQFNTDRYNLPINLHQTTLILIVILFVLVVDAAVFVFVIMVLLFILSFAFNHRRTGKSRARFLVIVFLLIISVSSISSNVRAVSLAKASVKLVAASSGVKVMAAVEVTVAADDDDEVTILLRLAATAARAAAELISLAAAATAAAPINSASIGWLKNFGNHENDLRTKQLFDWLVSDKPIEFSRPARTGCAQTLRTSFIKFRFVDRPHSTFNVFDSSETFMETQVMSYSVL</sequence>
<dbReference type="Proteomes" id="UP000887565">
    <property type="component" value="Unplaced"/>
</dbReference>
<keyword evidence="2" id="KW-1185">Reference proteome</keyword>
<feature type="transmembrane region" description="Helical" evidence="1">
    <location>
        <begin position="81"/>
        <end position="112"/>
    </location>
</feature>
<proteinExistence type="predicted"/>
<dbReference type="WBParaSite" id="nRc.2.0.1.t19574-RA">
    <property type="protein sequence ID" value="nRc.2.0.1.t19574-RA"/>
    <property type="gene ID" value="nRc.2.0.1.g19574"/>
</dbReference>
<evidence type="ECO:0000256" key="1">
    <source>
        <dbReference type="SAM" id="Phobius"/>
    </source>
</evidence>
<keyword evidence="1" id="KW-1133">Transmembrane helix</keyword>
<keyword evidence="1" id="KW-0472">Membrane</keyword>
<organism evidence="2 3">
    <name type="scientific">Romanomermis culicivorax</name>
    <name type="common">Nematode worm</name>
    <dbReference type="NCBI Taxonomy" id="13658"/>
    <lineage>
        <taxon>Eukaryota</taxon>
        <taxon>Metazoa</taxon>
        <taxon>Ecdysozoa</taxon>
        <taxon>Nematoda</taxon>
        <taxon>Enoplea</taxon>
        <taxon>Dorylaimia</taxon>
        <taxon>Mermithida</taxon>
        <taxon>Mermithoidea</taxon>
        <taxon>Mermithidae</taxon>
        <taxon>Romanomermis</taxon>
    </lineage>
</organism>
<dbReference type="AlphaFoldDB" id="A0A915J0F4"/>
<feature type="transmembrane region" description="Helical" evidence="1">
    <location>
        <begin position="124"/>
        <end position="142"/>
    </location>
</feature>
<name>A0A915J0F4_ROMCU</name>
<evidence type="ECO:0000313" key="3">
    <source>
        <dbReference type="WBParaSite" id="nRc.2.0.1.t19574-RA"/>
    </source>
</evidence>
<reference evidence="3" key="1">
    <citation type="submission" date="2022-11" db="UniProtKB">
        <authorList>
            <consortium name="WormBaseParasite"/>
        </authorList>
    </citation>
    <scope>IDENTIFICATION</scope>
</reference>
<accession>A0A915J0F4</accession>
<keyword evidence="1" id="KW-0812">Transmembrane</keyword>
<protein>
    <submittedName>
        <fullName evidence="3">Uncharacterized protein</fullName>
    </submittedName>
</protein>
<evidence type="ECO:0000313" key="2">
    <source>
        <dbReference type="Proteomes" id="UP000887565"/>
    </source>
</evidence>